<evidence type="ECO:0000313" key="3">
    <source>
        <dbReference type="Proteomes" id="UP000008044"/>
    </source>
</evidence>
<keyword evidence="1" id="KW-0472">Membrane</keyword>
<gene>
    <name evidence="2" type="ordered locus">W5S_3551</name>
</gene>
<organism evidence="2 3">
    <name type="scientific">Pectobacterium parmentieri</name>
    <dbReference type="NCBI Taxonomy" id="1905730"/>
    <lineage>
        <taxon>Bacteria</taxon>
        <taxon>Pseudomonadati</taxon>
        <taxon>Pseudomonadota</taxon>
        <taxon>Gammaproteobacteria</taxon>
        <taxon>Enterobacterales</taxon>
        <taxon>Pectobacteriaceae</taxon>
        <taxon>Pectobacterium</taxon>
    </lineage>
</organism>
<dbReference type="AlphaFoldDB" id="A0A0H3I9M3"/>
<proteinExistence type="predicted"/>
<sequence length="38" mass="4334">MDNLLKKQAGNTFLFIFCGMTWAIDFLLIVDWVNGGQL</sequence>
<feature type="transmembrane region" description="Helical" evidence="1">
    <location>
        <begin position="12"/>
        <end position="33"/>
    </location>
</feature>
<keyword evidence="1" id="KW-1133">Transmembrane helix</keyword>
<dbReference type="KEGG" id="pec:W5S_3551"/>
<name>A0A0H3I9M3_PECPM</name>
<keyword evidence="1" id="KW-0812">Transmembrane</keyword>
<evidence type="ECO:0000313" key="2">
    <source>
        <dbReference type="EMBL" id="AFI91621.1"/>
    </source>
</evidence>
<reference evidence="2 3" key="1">
    <citation type="journal article" date="2012" name="J. Bacteriol.">
        <title>Genome sequence of Pectobacterium sp. strain SCC3193.</title>
        <authorList>
            <person name="Koskinen J.P."/>
            <person name="Laine P."/>
            <person name="Niemi O."/>
            <person name="Nykyri J."/>
            <person name="Harjunpaa H."/>
            <person name="Auvinen P."/>
            <person name="Paulin L."/>
            <person name="Pirhonen M."/>
            <person name="Palva T."/>
            <person name="Holm L."/>
        </authorList>
    </citation>
    <scope>NUCLEOTIDE SEQUENCE [LARGE SCALE GENOMIC DNA]</scope>
    <source>
        <strain evidence="2 3">SCC3193</strain>
    </source>
</reference>
<dbReference type="PATRIC" id="fig|1166016.3.peg.3613"/>
<accession>A0A0H3I9M3</accession>
<dbReference type="Proteomes" id="UP000008044">
    <property type="component" value="Chromosome"/>
</dbReference>
<dbReference type="EMBL" id="CP003415">
    <property type="protein sequence ID" value="AFI91621.1"/>
    <property type="molecule type" value="Genomic_DNA"/>
</dbReference>
<dbReference type="eggNOG" id="ENOG5031I15">
    <property type="taxonomic scope" value="Bacteria"/>
</dbReference>
<evidence type="ECO:0000256" key="1">
    <source>
        <dbReference type="SAM" id="Phobius"/>
    </source>
</evidence>
<protein>
    <submittedName>
        <fullName evidence="2">Uncharacterized protein</fullName>
    </submittedName>
</protein>
<dbReference type="HOGENOM" id="CLU_3331237_0_0_6"/>